<feature type="region of interest" description="Disordered" evidence="2">
    <location>
        <begin position="283"/>
        <end position="314"/>
    </location>
</feature>
<organism evidence="3 4">
    <name type="scientific">Trichoderma harzianum CBS 226.95</name>
    <dbReference type="NCBI Taxonomy" id="983964"/>
    <lineage>
        <taxon>Eukaryota</taxon>
        <taxon>Fungi</taxon>
        <taxon>Dikarya</taxon>
        <taxon>Ascomycota</taxon>
        <taxon>Pezizomycotina</taxon>
        <taxon>Sordariomycetes</taxon>
        <taxon>Hypocreomycetidae</taxon>
        <taxon>Hypocreales</taxon>
        <taxon>Hypocreaceae</taxon>
        <taxon>Trichoderma</taxon>
    </lineage>
</organism>
<name>A0A2T3ZXF4_TRIHA</name>
<dbReference type="RefSeq" id="XP_024769171.1">
    <property type="nucleotide sequence ID" value="XM_024911244.1"/>
</dbReference>
<proteinExistence type="predicted"/>
<evidence type="ECO:0000256" key="2">
    <source>
        <dbReference type="SAM" id="MobiDB-lite"/>
    </source>
</evidence>
<keyword evidence="1" id="KW-0175">Coiled coil</keyword>
<feature type="compositionally biased region" description="Basic and acidic residues" evidence="2">
    <location>
        <begin position="57"/>
        <end position="73"/>
    </location>
</feature>
<feature type="region of interest" description="Disordered" evidence="2">
    <location>
        <begin position="48"/>
        <end position="81"/>
    </location>
</feature>
<dbReference type="AlphaFoldDB" id="A0A2T3ZXF4"/>
<dbReference type="Gene3D" id="1.20.120.20">
    <property type="entry name" value="Apolipoprotein"/>
    <property type="match status" value="1"/>
</dbReference>
<dbReference type="EMBL" id="KZ679692">
    <property type="protein sequence ID" value="PTB49494.1"/>
    <property type="molecule type" value="Genomic_DNA"/>
</dbReference>
<dbReference type="GeneID" id="36619803"/>
<sequence length="463" mass="51560">MPSGGVVGLSTISDSVSPLAVCQRLLPTSFPARCFWWSTNVLGPSRDHIPQGIDEAQANRDKDPDGVENREDDVTLPDSSDCDTETIEPNISYQNNAVTWKDDTNQTQHADGIHLDIYLDTLTNTSLFKLYCNIHHKGSKAKGQKHTIFLFIHPESVRAITLDSGRSAGPSSSKASRQTLFFSITQQPSLIIPKGYVLESKQRSKGLLNAVLSLANVTEFTVHLNSSNITIPKQARLELVTRFFSPSSAYNRPLTNKRCSNLESLYGGRGGEVANLSRHVGKAPMQADLPPSYDEPQSGKVSNKRRRIDSDVTNDKSPAIHDDLFKSIRSHLDGIESRICTHIEGMEGRINNRLDSIEDRLKQLEDKVSDALDVDRDQYILEEIGEQLDDCITGVKIESEELFKAIDDRADMTIERLEQEVNERIDQLGEEVKDSTAELVEESLKKKLVNASLRIDGSVFLDL</sequence>
<dbReference type="STRING" id="983964.A0A2T3ZXF4"/>
<evidence type="ECO:0000313" key="3">
    <source>
        <dbReference type="EMBL" id="PTB49494.1"/>
    </source>
</evidence>
<evidence type="ECO:0000313" key="4">
    <source>
        <dbReference type="Proteomes" id="UP000241690"/>
    </source>
</evidence>
<reference evidence="3 4" key="1">
    <citation type="submission" date="2016-07" db="EMBL/GenBank/DDBJ databases">
        <title>Multiple horizontal gene transfer events from other fungi enriched the ability of initially mycotrophic Trichoderma (Ascomycota) to feed on dead plant biomass.</title>
        <authorList>
            <consortium name="DOE Joint Genome Institute"/>
            <person name="Aerts A."/>
            <person name="Atanasova L."/>
            <person name="Chenthamara K."/>
            <person name="Zhang J."/>
            <person name="Grujic M."/>
            <person name="Henrissat B."/>
            <person name="Kuo A."/>
            <person name="Salamov A."/>
            <person name="Lipzen A."/>
            <person name="Labutti K."/>
            <person name="Barry K."/>
            <person name="Miao Y."/>
            <person name="Rahimi M.J."/>
            <person name="Shen Q."/>
            <person name="Grigoriev I.V."/>
            <person name="Kubicek C.P."/>
            <person name="Druzhinina I.S."/>
        </authorList>
    </citation>
    <scope>NUCLEOTIDE SEQUENCE [LARGE SCALE GENOMIC DNA]</scope>
    <source>
        <strain evidence="3 4">CBS 226.95</strain>
    </source>
</reference>
<dbReference type="Proteomes" id="UP000241690">
    <property type="component" value="Unassembled WGS sequence"/>
</dbReference>
<keyword evidence="4" id="KW-1185">Reference proteome</keyword>
<gene>
    <name evidence="3" type="ORF">M431DRAFT_10072</name>
</gene>
<accession>A0A2T3ZXF4</accession>
<feature type="coiled-coil region" evidence="1">
    <location>
        <begin position="347"/>
        <end position="374"/>
    </location>
</feature>
<protein>
    <submittedName>
        <fullName evidence="3">Uncharacterized protein</fullName>
    </submittedName>
</protein>
<evidence type="ECO:0000256" key="1">
    <source>
        <dbReference type="SAM" id="Coils"/>
    </source>
</evidence>